<proteinExistence type="predicted"/>
<keyword evidence="2" id="KW-1185">Reference proteome</keyword>
<name>A0AAV7MPA4_PLEWA</name>
<dbReference type="EMBL" id="JANPWB010000013">
    <property type="protein sequence ID" value="KAJ1105586.1"/>
    <property type="molecule type" value="Genomic_DNA"/>
</dbReference>
<evidence type="ECO:0000313" key="1">
    <source>
        <dbReference type="EMBL" id="KAJ1105586.1"/>
    </source>
</evidence>
<organism evidence="1 2">
    <name type="scientific">Pleurodeles waltl</name>
    <name type="common">Iberian ribbed newt</name>
    <dbReference type="NCBI Taxonomy" id="8319"/>
    <lineage>
        <taxon>Eukaryota</taxon>
        <taxon>Metazoa</taxon>
        <taxon>Chordata</taxon>
        <taxon>Craniata</taxon>
        <taxon>Vertebrata</taxon>
        <taxon>Euteleostomi</taxon>
        <taxon>Amphibia</taxon>
        <taxon>Batrachia</taxon>
        <taxon>Caudata</taxon>
        <taxon>Salamandroidea</taxon>
        <taxon>Salamandridae</taxon>
        <taxon>Pleurodelinae</taxon>
        <taxon>Pleurodeles</taxon>
    </lineage>
</organism>
<dbReference type="AlphaFoldDB" id="A0AAV7MPA4"/>
<evidence type="ECO:0000313" key="2">
    <source>
        <dbReference type="Proteomes" id="UP001066276"/>
    </source>
</evidence>
<gene>
    <name evidence="1" type="ORF">NDU88_002991</name>
</gene>
<comment type="caution">
    <text evidence="1">The sequence shown here is derived from an EMBL/GenBank/DDBJ whole genome shotgun (WGS) entry which is preliminary data.</text>
</comment>
<reference evidence="1" key="1">
    <citation type="journal article" date="2022" name="bioRxiv">
        <title>Sequencing and chromosome-scale assembly of the giantPleurodeles waltlgenome.</title>
        <authorList>
            <person name="Brown T."/>
            <person name="Elewa A."/>
            <person name="Iarovenko S."/>
            <person name="Subramanian E."/>
            <person name="Araus A.J."/>
            <person name="Petzold A."/>
            <person name="Susuki M."/>
            <person name="Suzuki K.-i.T."/>
            <person name="Hayashi T."/>
            <person name="Toyoda A."/>
            <person name="Oliveira C."/>
            <person name="Osipova E."/>
            <person name="Leigh N.D."/>
            <person name="Simon A."/>
            <person name="Yun M.H."/>
        </authorList>
    </citation>
    <scope>NUCLEOTIDE SEQUENCE</scope>
    <source>
        <strain evidence="1">20211129_DDA</strain>
        <tissue evidence="1">Liver</tissue>
    </source>
</reference>
<sequence length="94" mass="10410">MPALAATDLCVYHAAAVHFFQSGSVVVQRLRPDYRRQRDKVHSAPIVQLCSGIRSVYGVSKPALRDPNLLKCKNHKTDDTSKMAVGFEEATIRA</sequence>
<accession>A0AAV7MPA4</accession>
<protein>
    <submittedName>
        <fullName evidence="1">Uncharacterized protein</fullName>
    </submittedName>
</protein>
<dbReference type="Proteomes" id="UP001066276">
    <property type="component" value="Chromosome 9"/>
</dbReference>